<protein>
    <submittedName>
        <fullName evidence="1">Uncharacterized protein</fullName>
    </submittedName>
</protein>
<reference evidence="1 2" key="1">
    <citation type="submission" date="2018-01" db="EMBL/GenBank/DDBJ databases">
        <authorList>
            <person name="Gaut B.S."/>
            <person name="Morton B.R."/>
            <person name="Clegg M.T."/>
            <person name="Duvall M.R."/>
        </authorList>
    </citation>
    <scope>NUCLEOTIDE SEQUENCE [LARGE SCALE GENOMIC DNA]</scope>
    <source>
        <strain evidence="1">Cupriavidus taiwanensis LMG 19425</strain>
        <plasmid evidence="2">Plasmid iii</plasmid>
    </source>
</reference>
<organism evidence="1 2">
    <name type="scientific">Cupriavidus taiwanensis</name>
    <dbReference type="NCBI Taxonomy" id="164546"/>
    <lineage>
        <taxon>Bacteria</taxon>
        <taxon>Pseudomonadati</taxon>
        <taxon>Pseudomonadota</taxon>
        <taxon>Betaproteobacteria</taxon>
        <taxon>Burkholderiales</taxon>
        <taxon>Burkholderiaceae</taxon>
        <taxon>Cupriavidus</taxon>
    </lineage>
</organism>
<evidence type="ECO:0000313" key="2">
    <source>
        <dbReference type="Proteomes" id="UP000255505"/>
    </source>
</evidence>
<sequence length="25" mass="2764">MTQGRCLMRIVEKVAAILTVSTDPM</sequence>
<name>A0A375ISZ7_9BURK</name>
<keyword evidence="1" id="KW-0614">Plasmid</keyword>
<proteinExistence type="predicted"/>
<gene>
    <name evidence="1" type="ORF">CT19425_P30090</name>
</gene>
<evidence type="ECO:0000313" key="1">
    <source>
        <dbReference type="EMBL" id="SPK77241.1"/>
    </source>
</evidence>
<dbReference type="Proteomes" id="UP000255505">
    <property type="component" value="Plasmid III"/>
</dbReference>
<dbReference type="AlphaFoldDB" id="A0A375ISZ7"/>
<geneLocation type="plasmid" evidence="1">
    <name>III</name>
</geneLocation>
<dbReference type="EMBL" id="LT991978">
    <property type="protein sequence ID" value="SPK77241.1"/>
    <property type="molecule type" value="Genomic_DNA"/>
</dbReference>
<accession>A0A375ISZ7</accession>